<evidence type="ECO:0000256" key="1">
    <source>
        <dbReference type="ARBA" id="ARBA00007164"/>
    </source>
</evidence>
<dbReference type="SUPFAM" id="SSF56601">
    <property type="entry name" value="beta-lactamase/transpeptidase-like"/>
    <property type="match status" value="1"/>
</dbReference>
<keyword evidence="4" id="KW-0133">Cell shape</keyword>
<evidence type="ECO:0000256" key="4">
    <source>
        <dbReference type="ARBA" id="ARBA00022960"/>
    </source>
</evidence>
<keyword evidence="3 11" id="KW-0378">Hydrolase</keyword>
<feature type="transmembrane region" description="Helical" evidence="8">
    <location>
        <begin position="371"/>
        <end position="390"/>
    </location>
</feature>
<organism evidence="11 12">
    <name type="scientific">Paenibacillus residui</name>
    <dbReference type="NCBI Taxonomy" id="629724"/>
    <lineage>
        <taxon>Bacteria</taxon>
        <taxon>Bacillati</taxon>
        <taxon>Bacillota</taxon>
        <taxon>Bacilli</taxon>
        <taxon>Bacillales</taxon>
        <taxon>Paenibacillaceae</taxon>
        <taxon>Paenibacillus</taxon>
    </lineage>
</organism>
<evidence type="ECO:0000256" key="6">
    <source>
        <dbReference type="ARBA" id="ARBA00023316"/>
    </source>
</evidence>
<evidence type="ECO:0000256" key="8">
    <source>
        <dbReference type="SAM" id="Phobius"/>
    </source>
</evidence>
<comment type="similarity">
    <text evidence="1 7">Belongs to the peptidase S11 family.</text>
</comment>
<dbReference type="PANTHER" id="PTHR21581">
    <property type="entry name" value="D-ALANYL-D-ALANINE CARBOXYPEPTIDASE"/>
    <property type="match status" value="1"/>
</dbReference>
<dbReference type="EC" id="3.4.-.-" evidence="11"/>
<keyword evidence="12" id="KW-1185">Reference proteome</keyword>
<feature type="signal peptide" evidence="9">
    <location>
        <begin position="1"/>
        <end position="26"/>
    </location>
</feature>
<keyword evidence="8" id="KW-0812">Transmembrane</keyword>
<evidence type="ECO:0000256" key="5">
    <source>
        <dbReference type="ARBA" id="ARBA00022984"/>
    </source>
</evidence>
<comment type="caution">
    <text evidence="11">The sequence shown here is derived from an EMBL/GenBank/DDBJ whole genome shotgun (WGS) entry which is preliminary data.</text>
</comment>
<dbReference type="PRINTS" id="PR00725">
    <property type="entry name" value="DADACBPTASE1"/>
</dbReference>
<evidence type="ECO:0000256" key="3">
    <source>
        <dbReference type="ARBA" id="ARBA00022801"/>
    </source>
</evidence>
<protein>
    <submittedName>
        <fullName evidence="11">D-alanyl-D-alanine carboxypeptidase family protein</fullName>
        <ecNumber evidence="11">3.4.-.-</ecNumber>
    </submittedName>
</protein>
<evidence type="ECO:0000256" key="9">
    <source>
        <dbReference type="SAM" id="SignalP"/>
    </source>
</evidence>
<feature type="chain" id="PRO_5045260958" evidence="9">
    <location>
        <begin position="27"/>
        <end position="400"/>
    </location>
</feature>
<proteinExistence type="inferred from homology"/>
<keyword evidence="8" id="KW-0472">Membrane</keyword>
<dbReference type="InterPro" id="IPR001967">
    <property type="entry name" value="Peptidase_S11_N"/>
</dbReference>
<keyword evidence="5" id="KW-0573">Peptidoglycan synthesis</keyword>
<dbReference type="Gene3D" id="3.40.710.10">
    <property type="entry name" value="DD-peptidase/beta-lactamase superfamily"/>
    <property type="match status" value="1"/>
</dbReference>
<sequence length="400" mass="44899">MKPIFYALILLLLMPLMTPFQNTAYAMEEEKPVTLHSEAVILIDGTTGQVLYEKDSDRPMYPASITKIVTGIIALENGNLEDMVTVSEAARNVEGTRVYLLEGEQVPLLKLVQGMLINSGNDAATAIAEYFDGSEAKFAERMNEFVRDKIGVTNTTFQNPHGLFNENHQTTARDMALITQYAMQNPQFRSIVGTKELGWNGEGWKTTIYNHNKLLWRYEGTTGVKNGYVDESGHTLVASVKRGDSEWIAVTLKAASSEFAYSDMEALFNYGFEQFRTNRVVLNPSLFQTYLDRYVIPEELVFTSRKDENFVIQINDASGQMVVSSLEGQNLYTEDLESIAAAASRNRSSEKQQEDNPEGASIEKKAVPYKLGTGTTFVLTIFITLVFLILRKRIKRKNAL</sequence>
<dbReference type="Pfam" id="PF00768">
    <property type="entry name" value="Peptidase_S11"/>
    <property type="match status" value="1"/>
</dbReference>
<evidence type="ECO:0000313" key="12">
    <source>
        <dbReference type="Proteomes" id="UP001597120"/>
    </source>
</evidence>
<name>A0ABW3DAQ6_9BACL</name>
<accession>A0ABW3DAQ6</accession>
<reference evidence="12" key="1">
    <citation type="journal article" date="2019" name="Int. J. Syst. Evol. Microbiol.">
        <title>The Global Catalogue of Microorganisms (GCM) 10K type strain sequencing project: providing services to taxonomists for standard genome sequencing and annotation.</title>
        <authorList>
            <consortium name="The Broad Institute Genomics Platform"/>
            <consortium name="The Broad Institute Genome Sequencing Center for Infectious Disease"/>
            <person name="Wu L."/>
            <person name="Ma J."/>
        </authorList>
    </citation>
    <scope>NUCLEOTIDE SEQUENCE [LARGE SCALE GENOMIC DNA]</scope>
    <source>
        <strain evidence="12">CCUG 57263</strain>
    </source>
</reference>
<evidence type="ECO:0000256" key="2">
    <source>
        <dbReference type="ARBA" id="ARBA00022729"/>
    </source>
</evidence>
<evidence type="ECO:0000259" key="10">
    <source>
        <dbReference type="Pfam" id="PF00768"/>
    </source>
</evidence>
<keyword evidence="11" id="KW-0645">Protease</keyword>
<evidence type="ECO:0000256" key="7">
    <source>
        <dbReference type="RuleBase" id="RU004016"/>
    </source>
</evidence>
<evidence type="ECO:0000313" key="11">
    <source>
        <dbReference type="EMBL" id="MFD0869329.1"/>
    </source>
</evidence>
<dbReference type="GO" id="GO:0004180">
    <property type="term" value="F:carboxypeptidase activity"/>
    <property type="evidence" value="ECO:0007669"/>
    <property type="project" value="UniProtKB-KW"/>
</dbReference>
<dbReference type="RefSeq" id="WP_379287637.1">
    <property type="nucleotide sequence ID" value="NZ_JBHTIU010000028.1"/>
</dbReference>
<gene>
    <name evidence="11" type="ORF">ACFQ03_09205</name>
</gene>
<dbReference type="EMBL" id="JBHTIU010000028">
    <property type="protein sequence ID" value="MFD0869329.1"/>
    <property type="molecule type" value="Genomic_DNA"/>
</dbReference>
<dbReference type="Proteomes" id="UP001597120">
    <property type="component" value="Unassembled WGS sequence"/>
</dbReference>
<keyword evidence="8" id="KW-1133">Transmembrane helix</keyword>
<dbReference type="InterPro" id="IPR012338">
    <property type="entry name" value="Beta-lactam/transpept-like"/>
</dbReference>
<dbReference type="InterPro" id="IPR018044">
    <property type="entry name" value="Peptidase_S11"/>
</dbReference>
<keyword evidence="2 9" id="KW-0732">Signal</keyword>
<feature type="domain" description="Peptidase S11 D-alanyl-D-alanine carboxypeptidase A N-terminal" evidence="10">
    <location>
        <begin position="29"/>
        <end position="255"/>
    </location>
</feature>
<keyword evidence="11" id="KW-0121">Carboxypeptidase</keyword>
<keyword evidence="6" id="KW-0961">Cell wall biogenesis/degradation</keyword>
<dbReference type="PANTHER" id="PTHR21581:SF33">
    <property type="entry name" value="D-ALANYL-D-ALANINE CARBOXYPEPTIDASE DACB"/>
    <property type="match status" value="1"/>
</dbReference>